<dbReference type="SUPFAM" id="SSF88723">
    <property type="entry name" value="PIN domain-like"/>
    <property type="match status" value="1"/>
</dbReference>
<protein>
    <submittedName>
        <fullName evidence="3">Transcriptional protein SWT1</fullName>
    </submittedName>
</protein>
<proteinExistence type="predicted"/>
<dbReference type="InterPro" id="IPR001202">
    <property type="entry name" value="WW_dom"/>
</dbReference>
<evidence type="ECO:0000259" key="2">
    <source>
        <dbReference type="PROSITE" id="PS50020"/>
    </source>
</evidence>
<dbReference type="EMBL" id="JAHWGI010001434">
    <property type="protein sequence ID" value="KAK3932256.1"/>
    <property type="molecule type" value="Genomic_DNA"/>
</dbReference>
<dbReference type="Proteomes" id="UP001219518">
    <property type="component" value="Unassembled WGS sequence"/>
</dbReference>
<name>A0AAE1LTP2_9NEOP</name>
<dbReference type="PANTHER" id="PTHR16161">
    <property type="entry name" value="TRANSCRIPTIONAL PROTEIN SWT1"/>
    <property type="match status" value="1"/>
</dbReference>
<dbReference type="Pfam" id="PF13638">
    <property type="entry name" value="PIN_4"/>
    <property type="match status" value="1"/>
</dbReference>
<feature type="compositionally biased region" description="Basic and acidic residues" evidence="1">
    <location>
        <begin position="168"/>
        <end position="177"/>
    </location>
</feature>
<sequence>MESKNMNDRENRSSDWILRYSRSKPGKFFYHNVKTKESTWIRPEGFAEESSRSSPNVSVTSPLKKSRKRSSTCLQSTNLEENSNSKNSLLIGEATSNKNFLEAPKNMENLVAKIPREDSSLLERKDRCGKTYNALQGNRMRKTIEMRRSKTKGVDKAVARQIVSNSMRSEEGDDIARTRKNSNTSPQKYTISKVEESKVSLEEKITNVKASNRLATKVSPQAVEKRKRRLSNRQVAAKVDLKEIKTALPKKLQSAHHPRVSSKECRETLEPGQPHILKMPQYIDSDSTNSTASAKNSATPAADRLQKLQSLLKSEQAIGVEGATPQHPSHQQFTETCFTIDEFEAMDVEYLESEVLSDIGELRHQGAGIQLDQQPIFMDMDEDCFDNKNQLEPQQTFYVVLDTNILLSHLTFVERLRDTFIPDKGVVHLHLPWQVLHELDHLKDKGKRSIQPLARKAINYLHQNFSLKHPRVCGQKMTDAAQNSSNCPDDNILEACLQLKRQGFTRVVLLSNDINLLNKSLVCDVEALSKSQFIQELCVRSAPLPANSIASQSPQCVNPHEPTESGRNSFQNDIFLTDLKFIGMEEEYKHLWKKRLIIPPPWNTEQALQCLSHHWMAICGDFIPKAAKSCIQDLKYFFKTKSDCSNITVEDLKEVIELVKALLASISQKYKNLIKPVQENIQTLLRKINGETSSKEDKVSSDSKLESDFEYQPVFLCFKEAYDAAKSLSYSEAVFIPDWRIRAESMIKALQKLVDLLQLLLLSTPNSLNEENPVVVELSNLIKGSHPIIANDLVNFCKQESNLNLLRNGFQEFSSLLLHLTNMVQSAPVS</sequence>
<dbReference type="PROSITE" id="PS50020">
    <property type="entry name" value="WW_DOMAIN_2"/>
    <property type="match status" value="1"/>
</dbReference>
<dbReference type="CDD" id="cd00201">
    <property type="entry name" value="WW"/>
    <property type="match status" value="1"/>
</dbReference>
<dbReference type="Gene3D" id="3.40.50.1010">
    <property type="entry name" value="5'-nuclease"/>
    <property type="match status" value="1"/>
</dbReference>
<dbReference type="InterPro" id="IPR029060">
    <property type="entry name" value="PIN-like_dom_sf"/>
</dbReference>
<evidence type="ECO:0000256" key="1">
    <source>
        <dbReference type="SAM" id="MobiDB-lite"/>
    </source>
</evidence>
<dbReference type="SMART" id="SM00670">
    <property type="entry name" value="PINc"/>
    <property type="match status" value="1"/>
</dbReference>
<dbReference type="Gene3D" id="2.20.70.10">
    <property type="match status" value="1"/>
</dbReference>
<dbReference type="GO" id="GO:0005634">
    <property type="term" value="C:nucleus"/>
    <property type="evidence" value="ECO:0007669"/>
    <property type="project" value="TreeGrafter"/>
</dbReference>
<comment type="caution">
    <text evidence="3">The sequence shown here is derived from an EMBL/GenBank/DDBJ whole genome shotgun (WGS) entry which is preliminary data.</text>
</comment>
<evidence type="ECO:0000313" key="4">
    <source>
        <dbReference type="Proteomes" id="UP001219518"/>
    </source>
</evidence>
<dbReference type="InterPro" id="IPR036020">
    <property type="entry name" value="WW_dom_sf"/>
</dbReference>
<feature type="region of interest" description="Disordered" evidence="1">
    <location>
        <begin position="166"/>
        <end position="189"/>
    </location>
</feature>
<feature type="domain" description="WW" evidence="2">
    <location>
        <begin position="10"/>
        <end position="45"/>
    </location>
</feature>
<evidence type="ECO:0000313" key="3">
    <source>
        <dbReference type="EMBL" id="KAK3932256.1"/>
    </source>
</evidence>
<dbReference type="AlphaFoldDB" id="A0AAE1LTP2"/>
<organism evidence="3 4">
    <name type="scientific">Frankliniella fusca</name>
    <dbReference type="NCBI Taxonomy" id="407009"/>
    <lineage>
        <taxon>Eukaryota</taxon>
        <taxon>Metazoa</taxon>
        <taxon>Ecdysozoa</taxon>
        <taxon>Arthropoda</taxon>
        <taxon>Hexapoda</taxon>
        <taxon>Insecta</taxon>
        <taxon>Pterygota</taxon>
        <taxon>Neoptera</taxon>
        <taxon>Paraneoptera</taxon>
        <taxon>Thysanoptera</taxon>
        <taxon>Terebrantia</taxon>
        <taxon>Thripoidea</taxon>
        <taxon>Thripidae</taxon>
        <taxon>Frankliniella</taxon>
    </lineage>
</organism>
<accession>A0AAE1LTP2</accession>
<reference evidence="3" key="2">
    <citation type="journal article" date="2023" name="BMC Genomics">
        <title>Pest status, molecular evolution, and epigenetic factors derived from the genome assembly of Frankliniella fusca, a thysanopteran phytovirus vector.</title>
        <authorList>
            <person name="Catto M.A."/>
            <person name="Labadie P.E."/>
            <person name="Jacobson A.L."/>
            <person name="Kennedy G.G."/>
            <person name="Srinivasan R."/>
            <person name="Hunt B.G."/>
        </authorList>
    </citation>
    <scope>NUCLEOTIDE SEQUENCE</scope>
    <source>
        <strain evidence="3">PL_HMW_Pooled</strain>
    </source>
</reference>
<gene>
    <name evidence="3" type="ORF">KUF71_011584</name>
</gene>
<keyword evidence="4" id="KW-1185">Reference proteome</keyword>
<dbReference type="PANTHER" id="PTHR16161:SF0">
    <property type="entry name" value="TRANSCRIPTIONAL PROTEIN SWT1"/>
    <property type="match status" value="1"/>
</dbReference>
<feature type="compositionally biased region" description="Low complexity" evidence="1">
    <location>
        <begin position="76"/>
        <end position="85"/>
    </location>
</feature>
<dbReference type="InterPro" id="IPR052626">
    <property type="entry name" value="SWT1_Regulator"/>
</dbReference>
<reference evidence="3" key="1">
    <citation type="submission" date="2021-07" db="EMBL/GenBank/DDBJ databases">
        <authorList>
            <person name="Catto M.A."/>
            <person name="Jacobson A."/>
            <person name="Kennedy G."/>
            <person name="Labadie P."/>
            <person name="Hunt B.G."/>
            <person name="Srinivasan R."/>
        </authorList>
    </citation>
    <scope>NUCLEOTIDE SEQUENCE</scope>
    <source>
        <strain evidence="3">PL_HMW_Pooled</strain>
        <tissue evidence="3">Head</tissue>
    </source>
</reference>
<feature type="compositionally biased region" description="Low complexity" evidence="1">
    <location>
        <begin position="52"/>
        <end position="62"/>
    </location>
</feature>
<dbReference type="SUPFAM" id="SSF51045">
    <property type="entry name" value="WW domain"/>
    <property type="match status" value="1"/>
</dbReference>
<dbReference type="CDD" id="cd18727">
    <property type="entry name" value="PIN_Swt1-like"/>
    <property type="match status" value="1"/>
</dbReference>
<feature type="region of interest" description="Disordered" evidence="1">
    <location>
        <begin position="45"/>
        <end position="85"/>
    </location>
</feature>
<dbReference type="InterPro" id="IPR002716">
    <property type="entry name" value="PIN_dom"/>
</dbReference>